<dbReference type="PANTHER" id="PTHR33514:SF13">
    <property type="entry name" value="PROTEIN ABCI12, CHLOROPLASTIC"/>
    <property type="match status" value="1"/>
</dbReference>
<feature type="transmembrane region" description="Helical" evidence="5">
    <location>
        <begin position="219"/>
        <end position="240"/>
    </location>
</feature>
<feature type="transmembrane region" description="Helical" evidence="5">
    <location>
        <begin position="25"/>
        <end position="43"/>
    </location>
</feature>
<reference evidence="6" key="2">
    <citation type="submission" date="2024-06" db="EMBL/GenBank/DDBJ databases">
        <authorList>
            <person name="Petrova K.O."/>
            <person name="Toshchakov S.V."/>
            <person name="Boltjanskaja Y.V."/>
            <person name="Kevbrin V.V."/>
        </authorList>
    </citation>
    <scope>NUCLEOTIDE SEQUENCE</scope>
    <source>
        <strain evidence="6">Z-710</strain>
    </source>
</reference>
<organism evidence="6">
    <name type="scientific">Proteinivorax hydrogeniformans</name>
    <dbReference type="NCBI Taxonomy" id="1826727"/>
    <lineage>
        <taxon>Bacteria</taxon>
        <taxon>Bacillati</taxon>
        <taxon>Bacillota</taxon>
        <taxon>Clostridia</taxon>
        <taxon>Eubacteriales</taxon>
        <taxon>Proteinivoracaceae</taxon>
        <taxon>Proteinivorax</taxon>
    </lineage>
</organism>
<evidence type="ECO:0000256" key="3">
    <source>
        <dbReference type="ARBA" id="ARBA00022989"/>
    </source>
</evidence>
<dbReference type="InterPro" id="IPR003339">
    <property type="entry name" value="ABC/ECF_trnsptr_transmembrane"/>
</dbReference>
<comment type="subcellular location">
    <subcellularLocation>
        <location evidence="1">Membrane</location>
        <topology evidence="1">Multi-pass membrane protein</topology>
    </subcellularLocation>
</comment>
<evidence type="ECO:0000256" key="1">
    <source>
        <dbReference type="ARBA" id="ARBA00004141"/>
    </source>
</evidence>
<sequence length="241" mass="27228">MQCDPRTKLIMVMCISSMAVLFNDALWLLCVLCVAVMMSVLFKSGSLMIFWKLKRFAWIFVFMIFIQSIFTDGGEGLVTLGNLTIVSTVGLANSASIFLRISIIITSATVMTTSNSRDIVQGLYQWKIPYELAFMVSVAIRFLPMLKEEVIDMMTAIQLRGINLKKIPKGTKIKIYSYLIMPMIASVILKAKELAIAVEMRGLRACSNRTSYRQLKLGYRDYVSMVIFCFSTGAVIFKYFS</sequence>
<feature type="transmembrane region" description="Helical" evidence="5">
    <location>
        <begin position="175"/>
        <end position="198"/>
    </location>
</feature>
<keyword evidence="3 5" id="KW-1133">Transmembrane helix</keyword>
<gene>
    <name evidence="6" type="ORF">PRVXH_002236</name>
</gene>
<accession>A0AAU8HT43</accession>
<dbReference type="PANTHER" id="PTHR33514">
    <property type="entry name" value="PROTEIN ABCI12, CHLOROPLASTIC"/>
    <property type="match status" value="1"/>
</dbReference>
<feature type="transmembrane region" description="Helical" evidence="5">
    <location>
        <begin position="128"/>
        <end position="146"/>
    </location>
</feature>
<protein>
    <submittedName>
        <fullName evidence="6">Energy-coupling factor transporter transmembrane component T</fullName>
    </submittedName>
</protein>
<dbReference type="AlphaFoldDB" id="A0AAU8HT43"/>
<evidence type="ECO:0000256" key="4">
    <source>
        <dbReference type="ARBA" id="ARBA00023136"/>
    </source>
</evidence>
<feature type="transmembrane region" description="Helical" evidence="5">
    <location>
        <begin position="55"/>
        <end position="71"/>
    </location>
</feature>
<evidence type="ECO:0000256" key="5">
    <source>
        <dbReference type="SAM" id="Phobius"/>
    </source>
</evidence>
<dbReference type="RefSeq" id="WP_353892853.1">
    <property type="nucleotide sequence ID" value="NZ_CP159485.1"/>
</dbReference>
<dbReference type="CDD" id="cd16914">
    <property type="entry name" value="EcfT"/>
    <property type="match status" value="1"/>
</dbReference>
<feature type="transmembrane region" description="Helical" evidence="5">
    <location>
        <begin position="83"/>
        <end position="107"/>
    </location>
</feature>
<dbReference type="EMBL" id="CP159485">
    <property type="protein sequence ID" value="XCI28283.1"/>
    <property type="molecule type" value="Genomic_DNA"/>
</dbReference>
<dbReference type="GO" id="GO:0005886">
    <property type="term" value="C:plasma membrane"/>
    <property type="evidence" value="ECO:0007669"/>
    <property type="project" value="TreeGrafter"/>
</dbReference>
<evidence type="ECO:0000313" key="6">
    <source>
        <dbReference type="EMBL" id="XCI28283.1"/>
    </source>
</evidence>
<keyword evidence="4 5" id="KW-0472">Membrane</keyword>
<name>A0AAU8HT43_9FIRM</name>
<proteinExistence type="predicted"/>
<reference evidence="6" key="1">
    <citation type="journal article" date="2018" name="Antonie Van Leeuwenhoek">
        <title>Proteinivorax hydrogeniformans sp. nov., an anaerobic, haloalkaliphilic bacterium fermenting proteinaceous compounds with high hydrogen production.</title>
        <authorList>
            <person name="Boltyanskaya Y."/>
            <person name="Detkova E."/>
            <person name="Pimenov N."/>
            <person name="Kevbrin V."/>
        </authorList>
    </citation>
    <scope>NUCLEOTIDE SEQUENCE</scope>
    <source>
        <strain evidence="6">Z-710</strain>
    </source>
</reference>
<dbReference type="Pfam" id="PF02361">
    <property type="entry name" value="CbiQ"/>
    <property type="match status" value="1"/>
</dbReference>
<evidence type="ECO:0000256" key="2">
    <source>
        <dbReference type="ARBA" id="ARBA00022692"/>
    </source>
</evidence>
<keyword evidence="2 5" id="KW-0812">Transmembrane</keyword>